<sequence>MRWPRWAAEAVVVTAAAQAAVTPVLVLMSGQISLVAVPANLLAGPAVAPATLLGFVAALIAPFWPEAAQALVVPAGYAVGWIIVVSRWAVGIPLASVPWPQGIAGLGLLAVAAGVAVVLLRRRAGRAVMLAVAAGVLIAVLVIRPIAAPWPPRGWLMVMCDVGQGDGLVIAAGPGQGVVVDAGPDPAVMDRCLRRLGVRDVPLVILTHPHGDHVNGLAGVQRDRRVGAVITSPHRASAPQSARLSAGLARRRIPEHTAQPGTRWRLGPSELTVLAPESAAADGPGEGSAANNASIVLHVRWRAGSALLSGDIESEAQHRLLRDSLPRADIFKVPHHGSPRQVPAFFAAVQARAALVSVGAGNGYGHPAPSTLSLLNRMGARVYRTDKSGDVAIVDQEGALAVVSRGR</sequence>
<dbReference type="CDD" id="cd07731">
    <property type="entry name" value="ComA-like_MBL-fold"/>
    <property type="match status" value="1"/>
</dbReference>
<feature type="transmembrane region" description="Helical" evidence="6">
    <location>
        <begin position="127"/>
        <end position="147"/>
    </location>
</feature>
<evidence type="ECO:0000313" key="9">
    <source>
        <dbReference type="Proteomes" id="UP001212498"/>
    </source>
</evidence>
<dbReference type="InterPro" id="IPR052159">
    <property type="entry name" value="Competence_DNA_uptake"/>
</dbReference>
<evidence type="ECO:0000256" key="3">
    <source>
        <dbReference type="ARBA" id="ARBA00022692"/>
    </source>
</evidence>
<dbReference type="RefSeq" id="WP_271279640.1">
    <property type="nucleotide sequence ID" value="NZ_JAPNUD010000185.1"/>
</dbReference>
<feature type="transmembrane region" description="Helical" evidence="6">
    <location>
        <begin position="71"/>
        <end position="90"/>
    </location>
</feature>
<dbReference type="EMBL" id="JAPNUD010000185">
    <property type="protein sequence ID" value="MDA0646271.1"/>
    <property type="molecule type" value="Genomic_DNA"/>
</dbReference>
<keyword evidence="2" id="KW-1003">Cell membrane</keyword>
<organism evidence="8 9">
    <name type="scientific">Nonomuraea ferruginea</name>
    <dbReference type="NCBI Taxonomy" id="46174"/>
    <lineage>
        <taxon>Bacteria</taxon>
        <taxon>Bacillati</taxon>
        <taxon>Actinomycetota</taxon>
        <taxon>Actinomycetes</taxon>
        <taxon>Streptosporangiales</taxon>
        <taxon>Streptosporangiaceae</taxon>
        <taxon>Nonomuraea</taxon>
    </lineage>
</organism>
<evidence type="ECO:0000256" key="5">
    <source>
        <dbReference type="ARBA" id="ARBA00023136"/>
    </source>
</evidence>
<keyword evidence="4 6" id="KW-1133">Transmembrane helix</keyword>
<feature type="transmembrane region" description="Helical" evidence="6">
    <location>
        <begin position="102"/>
        <end position="120"/>
    </location>
</feature>
<keyword evidence="3 6" id="KW-0812">Transmembrane</keyword>
<dbReference type="SUPFAM" id="SSF56281">
    <property type="entry name" value="Metallo-hydrolase/oxidoreductase"/>
    <property type="match status" value="1"/>
</dbReference>
<protein>
    <submittedName>
        <fullName evidence="8">ComEC/Rec2 family competence protein</fullName>
    </submittedName>
</protein>
<dbReference type="Gene3D" id="3.60.15.10">
    <property type="entry name" value="Ribonuclease Z/Hydroxyacylglutathione hydrolase-like"/>
    <property type="match status" value="1"/>
</dbReference>
<dbReference type="Pfam" id="PF00753">
    <property type="entry name" value="Lactamase_B"/>
    <property type="match status" value="1"/>
</dbReference>
<name>A0ABT4TBC4_9ACTN</name>
<comment type="subcellular location">
    <subcellularLocation>
        <location evidence="1">Cell membrane</location>
        <topology evidence="1">Multi-pass membrane protein</topology>
    </subcellularLocation>
</comment>
<evidence type="ECO:0000313" key="8">
    <source>
        <dbReference type="EMBL" id="MDA0646271.1"/>
    </source>
</evidence>
<dbReference type="PANTHER" id="PTHR30619">
    <property type="entry name" value="DNA INTERNALIZATION/COMPETENCE PROTEIN COMEC/REC2"/>
    <property type="match status" value="1"/>
</dbReference>
<evidence type="ECO:0000256" key="6">
    <source>
        <dbReference type="SAM" id="Phobius"/>
    </source>
</evidence>
<feature type="domain" description="Metallo-beta-lactamase" evidence="7">
    <location>
        <begin position="164"/>
        <end position="361"/>
    </location>
</feature>
<feature type="transmembrane region" description="Helical" evidence="6">
    <location>
        <begin position="43"/>
        <end position="64"/>
    </location>
</feature>
<dbReference type="InterPro" id="IPR035681">
    <property type="entry name" value="ComA-like_MBL"/>
</dbReference>
<dbReference type="InterPro" id="IPR036866">
    <property type="entry name" value="RibonucZ/Hydroxyglut_hydro"/>
</dbReference>
<gene>
    <name evidence="8" type="ORF">OUY24_37075</name>
</gene>
<comment type="caution">
    <text evidence="8">The sequence shown here is derived from an EMBL/GenBank/DDBJ whole genome shotgun (WGS) entry which is preliminary data.</text>
</comment>
<dbReference type="Pfam" id="PF03772">
    <property type="entry name" value="Competence"/>
    <property type="match status" value="1"/>
</dbReference>
<evidence type="ECO:0000256" key="2">
    <source>
        <dbReference type="ARBA" id="ARBA00022475"/>
    </source>
</evidence>
<keyword evidence="5 6" id="KW-0472">Membrane</keyword>
<reference evidence="8 9" key="1">
    <citation type="submission" date="2022-11" db="EMBL/GenBank/DDBJ databases">
        <title>Nonomuraea corallina sp. nov., a new species of the genus Nonomuraea isolated from sea side sediment in Thai sea.</title>
        <authorList>
            <person name="Ngamcharungchit C."/>
            <person name="Matsumoto A."/>
            <person name="Suriyachadkun C."/>
            <person name="Panbangred W."/>
            <person name="Inahashi Y."/>
            <person name="Intra B."/>
        </authorList>
    </citation>
    <scope>NUCLEOTIDE SEQUENCE [LARGE SCALE GENOMIC DNA]</scope>
    <source>
        <strain evidence="8 9">DSM 43553</strain>
    </source>
</reference>
<dbReference type="InterPro" id="IPR004477">
    <property type="entry name" value="ComEC_N"/>
</dbReference>
<evidence type="ECO:0000259" key="7">
    <source>
        <dbReference type="SMART" id="SM00849"/>
    </source>
</evidence>
<dbReference type="InterPro" id="IPR001279">
    <property type="entry name" value="Metallo-B-lactamas"/>
</dbReference>
<dbReference type="Proteomes" id="UP001212498">
    <property type="component" value="Unassembled WGS sequence"/>
</dbReference>
<evidence type="ECO:0000256" key="4">
    <source>
        <dbReference type="ARBA" id="ARBA00022989"/>
    </source>
</evidence>
<proteinExistence type="predicted"/>
<evidence type="ECO:0000256" key="1">
    <source>
        <dbReference type="ARBA" id="ARBA00004651"/>
    </source>
</evidence>
<accession>A0ABT4TBC4</accession>
<dbReference type="SMART" id="SM00849">
    <property type="entry name" value="Lactamase_B"/>
    <property type="match status" value="1"/>
</dbReference>
<keyword evidence="9" id="KW-1185">Reference proteome</keyword>
<dbReference type="PANTHER" id="PTHR30619:SF1">
    <property type="entry name" value="RECOMBINATION PROTEIN 2"/>
    <property type="match status" value="1"/>
</dbReference>